<protein>
    <recommendedName>
        <fullName evidence="9">Methyl-accepting chemotaxis protein</fullName>
    </recommendedName>
</protein>
<dbReference type="InterPro" id="IPR004090">
    <property type="entry name" value="Chemotax_Me-accpt_rcpt"/>
</dbReference>
<dbReference type="EMBL" id="JAIHOM010000136">
    <property type="protein sequence ID" value="MCW6038431.1"/>
    <property type="molecule type" value="Genomic_DNA"/>
</dbReference>
<gene>
    <name evidence="7" type="ORF">K4A83_19445</name>
</gene>
<evidence type="ECO:0008006" key="9">
    <source>
        <dbReference type="Google" id="ProtNLM"/>
    </source>
</evidence>
<feature type="domain" description="HAMP" evidence="6">
    <location>
        <begin position="6"/>
        <end position="39"/>
    </location>
</feature>
<accession>A0ABT3LA90</accession>
<keyword evidence="4" id="KW-0175">Coiled coil</keyword>
<evidence type="ECO:0000256" key="1">
    <source>
        <dbReference type="ARBA" id="ARBA00023224"/>
    </source>
</evidence>
<reference evidence="7 8" key="1">
    <citation type="submission" date="2021-08" db="EMBL/GenBank/DDBJ databases">
        <title>Draft genome sequence of Spirulina subsalsa with high tolerance to salinity and hype-accumulation of phycocyanin.</title>
        <authorList>
            <person name="Pei H."/>
            <person name="Jiang L."/>
        </authorList>
    </citation>
    <scope>NUCLEOTIDE SEQUENCE [LARGE SCALE GENOMIC DNA]</scope>
    <source>
        <strain evidence="7 8">FACHB-351</strain>
    </source>
</reference>
<dbReference type="Gene3D" id="1.10.287.950">
    <property type="entry name" value="Methyl-accepting chemotaxis protein"/>
    <property type="match status" value="1"/>
</dbReference>
<keyword evidence="1 3" id="KW-0807">Transducer</keyword>
<dbReference type="SMART" id="SM00283">
    <property type="entry name" value="MA"/>
    <property type="match status" value="1"/>
</dbReference>
<dbReference type="InterPro" id="IPR003660">
    <property type="entry name" value="HAMP_dom"/>
</dbReference>
<name>A0ABT3LA90_9CYAN</name>
<evidence type="ECO:0000259" key="6">
    <source>
        <dbReference type="PROSITE" id="PS50885"/>
    </source>
</evidence>
<organism evidence="7 8">
    <name type="scientific">Spirulina subsalsa FACHB-351</name>
    <dbReference type="NCBI Taxonomy" id="234711"/>
    <lineage>
        <taxon>Bacteria</taxon>
        <taxon>Bacillati</taxon>
        <taxon>Cyanobacteriota</taxon>
        <taxon>Cyanophyceae</taxon>
        <taxon>Spirulinales</taxon>
        <taxon>Spirulinaceae</taxon>
        <taxon>Spirulina</taxon>
    </lineage>
</organism>
<feature type="coiled-coil region" evidence="4">
    <location>
        <begin position="56"/>
        <end position="107"/>
    </location>
</feature>
<evidence type="ECO:0000313" key="7">
    <source>
        <dbReference type="EMBL" id="MCW6038431.1"/>
    </source>
</evidence>
<comment type="similarity">
    <text evidence="2">Belongs to the methyl-accepting chemotaxis (MCP) protein family.</text>
</comment>
<dbReference type="PANTHER" id="PTHR32089:SF114">
    <property type="entry name" value="METHYL-ACCEPTING CHEMOTAXIS PROTEIN MCPB"/>
    <property type="match status" value="1"/>
</dbReference>
<evidence type="ECO:0000256" key="3">
    <source>
        <dbReference type="PROSITE-ProRule" id="PRU00284"/>
    </source>
</evidence>
<dbReference type="PROSITE" id="PS50111">
    <property type="entry name" value="CHEMOTAXIS_TRANSDUC_2"/>
    <property type="match status" value="1"/>
</dbReference>
<dbReference type="RefSeq" id="WP_265266339.1">
    <property type="nucleotide sequence ID" value="NZ_JAIHOM010000136.1"/>
</dbReference>
<evidence type="ECO:0000259" key="5">
    <source>
        <dbReference type="PROSITE" id="PS50111"/>
    </source>
</evidence>
<dbReference type="Pfam" id="PF00015">
    <property type="entry name" value="MCPsignal"/>
    <property type="match status" value="1"/>
</dbReference>
<evidence type="ECO:0000313" key="8">
    <source>
        <dbReference type="Proteomes" id="UP001526426"/>
    </source>
</evidence>
<dbReference type="PRINTS" id="PR00260">
    <property type="entry name" value="CHEMTRNSDUCR"/>
</dbReference>
<sequence>MRPALEGDLTVRAPLSEDELGTIADVYNNTLQSLRAIVMQVQTATARVAETSAGSDAQIRNLAAQAQEQAQELNEALAEVQKMVNSTQNVTQNAAAIEQAVQNANQTVHSGDAAMNRTVEGILAIRDTVAQASQKIRELSESSQKIDRVVNLISDFATQTQLLSLNAAIEATRAGEYGKGFAVVADEVRSLARQSASATLEISNLVAEIRQQTSEVIKVTEAAISQVSVGTTLVEETKGNLNAIAAATAQISELVAGITQATTAQLEQSKSVTQTMREVAEVSNSTSIASVQLSNTFQDSLATAEQLQEVVRQFKVN</sequence>
<dbReference type="PANTHER" id="PTHR32089">
    <property type="entry name" value="METHYL-ACCEPTING CHEMOTAXIS PROTEIN MCPB"/>
    <property type="match status" value="1"/>
</dbReference>
<keyword evidence="8" id="KW-1185">Reference proteome</keyword>
<evidence type="ECO:0000256" key="2">
    <source>
        <dbReference type="ARBA" id="ARBA00029447"/>
    </source>
</evidence>
<dbReference type="SUPFAM" id="SSF58104">
    <property type="entry name" value="Methyl-accepting chemotaxis protein (MCP) signaling domain"/>
    <property type="match status" value="1"/>
</dbReference>
<dbReference type="Proteomes" id="UP001526426">
    <property type="component" value="Unassembled WGS sequence"/>
</dbReference>
<proteinExistence type="inferred from homology"/>
<dbReference type="PROSITE" id="PS50885">
    <property type="entry name" value="HAMP"/>
    <property type="match status" value="1"/>
</dbReference>
<feature type="domain" description="Methyl-accepting transducer" evidence="5">
    <location>
        <begin position="44"/>
        <end position="280"/>
    </location>
</feature>
<dbReference type="InterPro" id="IPR004089">
    <property type="entry name" value="MCPsignal_dom"/>
</dbReference>
<evidence type="ECO:0000256" key="4">
    <source>
        <dbReference type="SAM" id="Coils"/>
    </source>
</evidence>
<comment type="caution">
    <text evidence="7">The sequence shown here is derived from an EMBL/GenBank/DDBJ whole genome shotgun (WGS) entry which is preliminary data.</text>
</comment>